<comment type="caution">
    <text evidence="2">The sequence shown here is derived from an EMBL/GenBank/DDBJ whole genome shotgun (WGS) entry which is preliminary data.</text>
</comment>
<protein>
    <submittedName>
        <fullName evidence="2">Uncharacterized protein</fullName>
    </submittedName>
</protein>
<evidence type="ECO:0000313" key="3">
    <source>
        <dbReference type="Proteomes" id="UP001558613"/>
    </source>
</evidence>
<dbReference type="Proteomes" id="UP001558613">
    <property type="component" value="Unassembled WGS sequence"/>
</dbReference>
<feature type="compositionally biased region" description="Basic residues" evidence="1">
    <location>
        <begin position="21"/>
        <end position="30"/>
    </location>
</feature>
<feature type="region of interest" description="Disordered" evidence="1">
    <location>
        <begin position="1"/>
        <end position="54"/>
    </location>
</feature>
<evidence type="ECO:0000256" key="1">
    <source>
        <dbReference type="SAM" id="MobiDB-lite"/>
    </source>
</evidence>
<sequence length="257" mass="27899">RNGYMETTKPSVPYGQASLHRTNKQRKHAHSASLHAAAAVGPGHPGDPQRPFAMTSEAPDAVLAGTERKPLEVAFATGPWKERSMTRAHPCFGQREDPLSAAFRAGCRDVHLQDTALQPPLEIQEDFGSPRAASNVIDTVNEIVKGAEEDEAQVQHAMGFLPTGVVNVRARPPTWRTKTLALQTFIRRRPKCVRLSQGDLEDLEGKVAGATSVWRTIGFGSLIGVLAPRTRCDSEVGVCRGERRRSSGQPPSSPLNT</sequence>
<gene>
    <name evidence="2" type="ORF">QQF64_033097</name>
</gene>
<dbReference type="EMBL" id="JAYMGO010000009">
    <property type="protein sequence ID" value="KAL1267734.1"/>
    <property type="molecule type" value="Genomic_DNA"/>
</dbReference>
<evidence type="ECO:0000313" key="2">
    <source>
        <dbReference type="EMBL" id="KAL1267734.1"/>
    </source>
</evidence>
<organism evidence="2 3">
    <name type="scientific">Cirrhinus molitorella</name>
    <name type="common">mud carp</name>
    <dbReference type="NCBI Taxonomy" id="172907"/>
    <lineage>
        <taxon>Eukaryota</taxon>
        <taxon>Metazoa</taxon>
        <taxon>Chordata</taxon>
        <taxon>Craniata</taxon>
        <taxon>Vertebrata</taxon>
        <taxon>Euteleostomi</taxon>
        <taxon>Actinopterygii</taxon>
        <taxon>Neopterygii</taxon>
        <taxon>Teleostei</taxon>
        <taxon>Ostariophysi</taxon>
        <taxon>Cypriniformes</taxon>
        <taxon>Cyprinidae</taxon>
        <taxon>Labeoninae</taxon>
        <taxon>Labeonini</taxon>
        <taxon>Cirrhinus</taxon>
    </lineage>
</organism>
<name>A0ABR3MSY1_9TELE</name>
<feature type="non-terminal residue" evidence="2">
    <location>
        <position position="1"/>
    </location>
</feature>
<keyword evidence="3" id="KW-1185">Reference proteome</keyword>
<accession>A0ABR3MSY1</accession>
<reference evidence="2 3" key="1">
    <citation type="submission" date="2023-09" db="EMBL/GenBank/DDBJ databases">
        <authorList>
            <person name="Wang M."/>
        </authorList>
    </citation>
    <scope>NUCLEOTIDE SEQUENCE [LARGE SCALE GENOMIC DNA]</scope>
    <source>
        <strain evidence="2">GT-2023</strain>
        <tissue evidence="2">Liver</tissue>
    </source>
</reference>
<proteinExistence type="predicted"/>